<evidence type="ECO:0000256" key="11">
    <source>
        <dbReference type="ARBA" id="ARBA00031001"/>
    </source>
</evidence>
<dbReference type="InterPro" id="IPR036770">
    <property type="entry name" value="Ankyrin_rpt-contain_sf"/>
</dbReference>
<dbReference type="Proteomes" id="UP000242814">
    <property type="component" value="Unassembled WGS sequence"/>
</dbReference>
<keyword evidence="9" id="KW-0949">S-adenosyl-L-methionine</keyword>
<dbReference type="SUPFAM" id="SSF48403">
    <property type="entry name" value="Ankyrin repeat"/>
    <property type="match status" value="1"/>
</dbReference>
<evidence type="ECO:0000256" key="6">
    <source>
        <dbReference type="ARBA" id="ARBA00022490"/>
    </source>
</evidence>
<feature type="region of interest" description="Disordered" evidence="13">
    <location>
        <begin position="68"/>
        <end position="91"/>
    </location>
</feature>
<proteinExistence type="predicted"/>
<keyword evidence="10" id="KW-0539">Nucleus</keyword>
<keyword evidence="8" id="KW-0808">Transferase</keyword>
<feature type="compositionally biased region" description="Polar residues" evidence="13">
    <location>
        <begin position="187"/>
        <end position="196"/>
    </location>
</feature>
<evidence type="ECO:0000256" key="4">
    <source>
        <dbReference type="ARBA" id="ARBA00011245"/>
    </source>
</evidence>
<feature type="compositionally biased region" description="Polar residues" evidence="13">
    <location>
        <begin position="75"/>
        <end position="90"/>
    </location>
</feature>
<evidence type="ECO:0000256" key="3">
    <source>
        <dbReference type="ARBA" id="ARBA00004496"/>
    </source>
</evidence>
<dbReference type="GO" id="GO:0032259">
    <property type="term" value="P:methylation"/>
    <property type="evidence" value="ECO:0007669"/>
    <property type="project" value="UniProtKB-KW"/>
</dbReference>
<dbReference type="PIRSF" id="PIRSF038148">
    <property type="entry name" value="Arginine_N-mtfrase-2"/>
    <property type="match status" value="1"/>
</dbReference>
<comment type="function">
    <text evidence="1">S-adenosyl-L-methionine-dependent protein-arginine N-methyltransferase that methylates the delta-nitrogen atom of arginine residues to form N5-methylarginine (type IV) in target proteins. Monomethylates ribosomal protein L12.</text>
</comment>
<dbReference type="AlphaFoldDB" id="A0A1D2JPF2"/>
<dbReference type="Gene3D" id="1.25.40.20">
    <property type="entry name" value="Ankyrin repeat-containing domain"/>
    <property type="match status" value="1"/>
</dbReference>
<dbReference type="EMBL" id="LZYO01000007">
    <property type="protein sequence ID" value="ODH45080.1"/>
    <property type="molecule type" value="Genomic_DNA"/>
</dbReference>
<dbReference type="InterPro" id="IPR051038">
    <property type="entry name" value="RMT2/GAMT_Mtase"/>
</dbReference>
<gene>
    <name evidence="15" type="ORF">ACO22_00375</name>
</gene>
<protein>
    <recommendedName>
        <fullName evidence="5">Protein arginine N-methyltransferase 2</fullName>
    </recommendedName>
    <alternativeName>
        <fullName evidence="11">Protein-arginine N5-methyltransferase</fullName>
    </alternativeName>
    <alternativeName>
        <fullName evidence="12">Type IV protein arginine N-methyltransferase</fullName>
    </alternativeName>
</protein>
<organism evidence="15 16">
    <name type="scientific">Paracoccidioides brasiliensis</name>
    <dbReference type="NCBI Taxonomy" id="121759"/>
    <lineage>
        <taxon>Eukaryota</taxon>
        <taxon>Fungi</taxon>
        <taxon>Dikarya</taxon>
        <taxon>Ascomycota</taxon>
        <taxon>Pezizomycotina</taxon>
        <taxon>Eurotiomycetes</taxon>
        <taxon>Eurotiomycetidae</taxon>
        <taxon>Onygenales</taxon>
        <taxon>Ajellomycetaceae</taxon>
        <taxon>Paracoccidioides</taxon>
    </lineage>
</organism>
<dbReference type="GO" id="GO:0005737">
    <property type="term" value="C:cytoplasm"/>
    <property type="evidence" value="ECO:0007669"/>
    <property type="project" value="UniProtKB-SubCell"/>
</dbReference>
<dbReference type="PROSITE" id="PS51559">
    <property type="entry name" value="SAM_RMT2"/>
    <property type="match status" value="1"/>
</dbReference>
<dbReference type="InterPro" id="IPR026480">
    <property type="entry name" value="RMT2_dom"/>
</dbReference>
<comment type="caution">
    <text evidence="15">The sequence shown here is derived from an EMBL/GenBank/DDBJ whole genome shotgun (WGS) entry which is preliminary data.</text>
</comment>
<evidence type="ECO:0000259" key="14">
    <source>
        <dbReference type="PROSITE" id="PS51559"/>
    </source>
</evidence>
<accession>A0A1D2JPF2</accession>
<keyword evidence="6" id="KW-0963">Cytoplasm</keyword>
<evidence type="ECO:0000256" key="13">
    <source>
        <dbReference type="SAM" id="MobiDB-lite"/>
    </source>
</evidence>
<sequence length="494" mass="55705">MEDLNDPLGPIRVDTDAQEILLASSQHDIPRLRQLIREYEKAENPVNVKDPETGYTPLHAAIAACEMDTEESADSHQVPNGTTNGDSSTVPDARLIDRASDVVKFLLQEGAIWNDLDSKSETPGCLARRLGLNELYNLMVDAGVRAEMLLNRLYGYEVLLDDADDEEAGGAGVSEEKEAQIDKPQTVPESNASTGQDMADEAEPDVSSSHYLQSNLTFRHDRLLDEDKNGIMMAWETDIMAKSAKALLPRPELRVLNIGHGMGIIDSLFQAQQPITHHIIEAHPDVIADMKGKGWHEKPGVTIHEGRWQDILPRLINEGETFDAIYYDTFAESYSDFREFFSEQVIGLLEPEGKWGFFNGMGADRQISYDVYQKVVEMDLLEAGFDVDWEEIRVPQLDKEWDGVRRKYWVVDNYRLPTCRCKTSNLGKSKSNQKRRGLVIPVNSFIRVHVDLRFITTVSLLKSPSPQLKNSKQINTEVDKLESPLSCLLYDEVQ</sequence>
<dbReference type="GO" id="GO:0019702">
    <property type="term" value="F:protein arginine N5-methyltransferase activity"/>
    <property type="evidence" value="ECO:0007669"/>
    <property type="project" value="TreeGrafter"/>
</dbReference>
<dbReference type="FunFam" id="3.40.50.150:FF:000135">
    <property type="entry name" value="Arginine N-methyltransferase 2"/>
    <property type="match status" value="1"/>
</dbReference>
<dbReference type="VEuPathDB" id="FungiDB:PADG_03791"/>
<evidence type="ECO:0000256" key="12">
    <source>
        <dbReference type="ARBA" id="ARBA00031724"/>
    </source>
</evidence>
<name>A0A1D2JPF2_PARBR</name>
<evidence type="ECO:0000313" key="16">
    <source>
        <dbReference type="Proteomes" id="UP000242814"/>
    </source>
</evidence>
<dbReference type="PANTHER" id="PTHR32379">
    <property type="entry name" value="GUANIDINOACETATE N-METHYLTRANSFERASE"/>
    <property type="match status" value="1"/>
</dbReference>
<evidence type="ECO:0000256" key="2">
    <source>
        <dbReference type="ARBA" id="ARBA00004123"/>
    </source>
</evidence>
<dbReference type="PANTHER" id="PTHR32379:SF1">
    <property type="entry name" value="GUANIDINOACETATE N-METHYLTRANSFERASE"/>
    <property type="match status" value="1"/>
</dbReference>
<feature type="region of interest" description="Disordered" evidence="13">
    <location>
        <begin position="167"/>
        <end position="204"/>
    </location>
</feature>
<dbReference type="InterPro" id="IPR029063">
    <property type="entry name" value="SAM-dependent_MTases_sf"/>
</dbReference>
<evidence type="ECO:0000256" key="1">
    <source>
        <dbReference type="ARBA" id="ARBA00002207"/>
    </source>
</evidence>
<comment type="subcellular location">
    <subcellularLocation>
        <location evidence="3">Cytoplasm</location>
    </subcellularLocation>
    <subcellularLocation>
        <location evidence="2">Nucleus</location>
    </subcellularLocation>
</comment>
<reference evidence="15 16" key="1">
    <citation type="submission" date="2016-06" db="EMBL/GenBank/DDBJ databases">
        <authorList>
            <person name="Kjaerup R.B."/>
            <person name="Dalgaard T.S."/>
            <person name="Juul-Madsen H.R."/>
        </authorList>
    </citation>
    <scope>NUCLEOTIDE SEQUENCE [LARGE SCALE GENOMIC DNA]</scope>
    <source>
        <strain evidence="15 16">Pb300</strain>
    </source>
</reference>
<evidence type="ECO:0000256" key="9">
    <source>
        <dbReference type="ARBA" id="ARBA00022691"/>
    </source>
</evidence>
<feature type="domain" description="RMT2" evidence="14">
    <location>
        <begin position="204"/>
        <end position="424"/>
    </location>
</feature>
<dbReference type="GO" id="GO:0005634">
    <property type="term" value="C:nucleus"/>
    <property type="evidence" value="ECO:0007669"/>
    <property type="project" value="UniProtKB-SubCell"/>
</dbReference>
<evidence type="ECO:0000256" key="8">
    <source>
        <dbReference type="ARBA" id="ARBA00022679"/>
    </source>
</evidence>
<evidence type="ECO:0000256" key="10">
    <source>
        <dbReference type="ARBA" id="ARBA00023242"/>
    </source>
</evidence>
<dbReference type="Gene3D" id="3.40.50.150">
    <property type="entry name" value="Vaccinia Virus protein VP39"/>
    <property type="match status" value="1"/>
</dbReference>
<keyword evidence="7" id="KW-0489">Methyltransferase</keyword>
<dbReference type="VEuPathDB" id="FungiDB:PABG_01622"/>
<dbReference type="InterPro" id="IPR017408">
    <property type="entry name" value="Arginine_N-MeTrfase_2"/>
</dbReference>
<dbReference type="CDD" id="cd02440">
    <property type="entry name" value="AdoMet_MTases"/>
    <property type="match status" value="1"/>
</dbReference>
<evidence type="ECO:0000313" key="15">
    <source>
        <dbReference type="EMBL" id="ODH45080.1"/>
    </source>
</evidence>
<dbReference type="SUPFAM" id="SSF53335">
    <property type="entry name" value="S-adenosyl-L-methionine-dependent methyltransferases"/>
    <property type="match status" value="1"/>
</dbReference>
<comment type="subunit">
    <text evidence="4">Monomer.</text>
</comment>
<evidence type="ECO:0000256" key="5">
    <source>
        <dbReference type="ARBA" id="ARBA00018778"/>
    </source>
</evidence>
<evidence type="ECO:0000256" key="7">
    <source>
        <dbReference type="ARBA" id="ARBA00022603"/>
    </source>
</evidence>